<dbReference type="InterPro" id="IPR012170">
    <property type="entry name" value="TFIIH_SSL1/p44"/>
</dbReference>
<dbReference type="OrthoDB" id="284275at2759"/>
<proteinExistence type="inferred from homology"/>
<evidence type="ECO:0000256" key="5">
    <source>
        <dbReference type="ARBA" id="ARBA00022771"/>
    </source>
</evidence>
<evidence type="ECO:0000256" key="2">
    <source>
        <dbReference type="ARBA" id="ARBA00006092"/>
    </source>
</evidence>
<evidence type="ECO:0000256" key="3">
    <source>
        <dbReference type="ARBA" id="ARBA00022723"/>
    </source>
</evidence>
<dbReference type="PIRSF" id="PIRSF015919">
    <property type="entry name" value="TFIIH_SSL1"/>
    <property type="match status" value="1"/>
</dbReference>
<keyword evidence="10 11" id="KW-0539">Nucleus</keyword>
<evidence type="ECO:0000256" key="10">
    <source>
        <dbReference type="ARBA" id="ARBA00023242"/>
    </source>
</evidence>
<feature type="zinc finger region" description="C4-type" evidence="12">
    <location>
        <begin position="319"/>
        <end position="336"/>
    </location>
</feature>
<dbReference type="PROSITE" id="PS50157">
    <property type="entry name" value="ZINC_FINGER_C2H2_2"/>
    <property type="match status" value="1"/>
</dbReference>
<evidence type="ECO:0000313" key="18">
    <source>
        <dbReference type="Proteomes" id="UP001150538"/>
    </source>
</evidence>
<sequence length="452" mass="50695">MSTRNPQKSKPDSKEDDMLIDIVGDDNDNNKMNAGDDGANGYSWEEEYKRSWDILEEDEDGSLKNSIANIQNQKRRRLIRDTETLQRGIIRHVYIVIDVSSNMADRDMHPTRISVVLKALEKFIHEFFDQNPISQLGIIVTKDGLADKLTNLSGNPMDHIKQLSDKKVKDLSGDPSIQNALDMAIDSLKHTPTHGSREVIAIFGSLTTCDPGDISKTTEQLKKNKIRVSMVHLAAEVFIFKQLCMQTKGHFSVALNEDHFGDIFLESIPPPPAVVDEKINSLQNSNMLVMMGFPKRLKDSVVPTHCVCHHNLTFNGYQCPQCKSKVCSLPNNCDVCALALVSSPHLARSYHHLFPCPNFEQIDDSKAPNNLVLAETCYGCLSPLSLPVQKEQPTKNKETSKGSKQTHMVQVMGPTYRYKCPKCQKQFCIECDIFIHENLHNCPGCCATANPQ</sequence>
<feature type="domain" description="C2H2-type" evidence="15">
    <location>
        <begin position="418"/>
        <end position="440"/>
    </location>
</feature>
<dbReference type="InterPro" id="IPR013083">
    <property type="entry name" value="Znf_RING/FYVE/PHD"/>
</dbReference>
<dbReference type="PANTHER" id="PTHR12695">
    <property type="entry name" value="GENERAL TRANSCRIPTION FACTOR IIH SUBUNIT 2"/>
    <property type="match status" value="1"/>
</dbReference>
<evidence type="ECO:0000259" key="16">
    <source>
        <dbReference type="PROSITE" id="PS50234"/>
    </source>
</evidence>
<evidence type="ECO:0000256" key="7">
    <source>
        <dbReference type="ARBA" id="ARBA00023015"/>
    </source>
</evidence>
<evidence type="ECO:0000256" key="11">
    <source>
        <dbReference type="PIRNR" id="PIRNR015919"/>
    </source>
</evidence>
<dbReference type="InterPro" id="IPR004595">
    <property type="entry name" value="TFIIH_C1-like_dom"/>
</dbReference>
<dbReference type="SUPFAM" id="SSF53300">
    <property type="entry name" value="vWA-like"/>
    <property type="match status" value="1"/>
</dbReference>
<dbReference type="CDD" id="cd01453">
    <property type="entry name" value="vWA_transcription_factor_IIH_type"/>
    <property type="match status" value="1"/>
</dbReference>
<evidence type="ECO:0000256" key="13">
    <source>
        <dbReference type="PROSITE-ProRule" id="PRU00042"/>
    </source>
</evidence>
<dbReference type="PROSITE" id="PS00028">
    <property type="entry name" value="ZINC_FINGER_C2H2_1"/>
    <property type="match status" value="1"/>
</dbReference>
<dbReference type="SUPFAM" id="SSF57889">
    <property type="entry name" value="Cysteine-rich domain"/>
    <property type="match status" value="1"/>
</dbReference>
<dbReference type="InterPro" id="IPR036465">
    <property type="entry name" value="vWFA_dom_sf"/>
</dbReference>
<dbReference type="Gene3D" id="3.30.40.10">
    <property type="entry name" value="Zinc/RING finger domain, C3HC4 (zinc finger)"/>
    <property type="match status" value="1"/>
</dbReference>
<evidence type="ECO:0000256" key="1">
    <source>
        <dbReference type="ARBA" id="ARBA00004123"/>
    </source>
</evidence>
<evidence type="ECO:0000256" key="4">
    <source>
        <dbReference type="ARBA" id="ARBA00022763"/>
    </source>
</evidence>
<gene>
    <name evidence="17" type="ORF">H4219_002123</name>
</gene>
<dbReference type="Gene3D" id="3.40.50.410">
    <property type="entry name" value="von Willebrand factor, type A domain"/>
    <property type="match status" value="1"/>
</dbReference>
<dbReference type="GO" id="GO:0008270">
    <property type="term" value="F:zinc ion binding"/>
    <property type="evidence" value="ECO:0007669"/>
    <property type="project" value="UniProtKB-UniRule"/>
</dbReference>
<keyword evidence="4" id="KW-0227">DNA damage</keyword>
<dbReference type="Pfam" id="PF04056">
    <property type="entry name" value="Ssl1"/>
    <property type="match status" value="1"/>
</dbReference>
<keyword evidence="6 11" id="KW-0862">Zinc</keyword>
<dbReference type="GO" id="GO:0006357">
    <property type="term" value="P:regulation of transcription by RNA polymerase II"/>
    <property type="evidence" value="ECO:0007669"/>
    <property type="project" value="UniProtKB-UniRule"/>
</dbReference>
<dbReference type="PANTHER" id="PTHR12695:SF2">
    <property type="entry name" value="GENERAL TRANSCRIPTION FACTOR IIH SUBUNIT 2-RELATED"/>
    <property type="match status" value="1"/>
</dbReference>
<dbReference type="FunFam" id="3.40.50.410:FF:000015">
    <property type="entry name" value="General transcription factor IIH subunit 2"/>
    <property type="match status" value="1"/>
</dbReference>
<evidence type="ECO:0000256" key="12">
    <source>
        <dbReference type="PIRSR" id="PIRSR015919-1"/>
    </source>
</evidence>
<dbReference type="GO" id="GO:0005675">
    <property type="term" value="C:transcription factor TFIIH holo complex"/>
    <property type="evidence" value="ECO:0007669"/>
    <property type="project" value="UniProtKB-UniRule"/>
</dbReference>
<evidence type="ECO:0000256" key="8">
    <source>
        <dbReference type="ARBA" id="ARBA00023163"/>
    </source>
</evidence>
<name>A0A9W8DPH3_9FUNG</name>
<evidence type="ECO:0000256" key="6">
    <source>
        <dbReference type="ARBA" id="ARBA00022833"/>
    </source>
</evidence>
<keyword evidence="18" id="KW-1185">Reference proteome</keyword>
<reference evidence="17" key="1">
    <citation type="submission" date="2022-07" db="EMBL/GenBank/DDBJ databases">
        <title>Phylogenomic reconstructions and comparative analyses of Kickxellomycotina fungi.</title>
        <authorList>
            <person name="Reynolds N.K."/>
            <person name="Stajich J.E."/>
            <person name="Barry K."/>
            <person name="Grigoriev I.V."/>
            <person name="Crous P."/>
            <person name="Smith M.E."/>
        </authorList>
    </citation>
    <scope>NUCLEOTIDE SEQUENCE</scope>
    <source>
        <strain evidence="17">NBRC 100468</strain>
    </source>
</reference>
<dbReference type="InterPro" id="IPR002035">
    <property type="entry name" value="VWF_A"/>
</dbReference>
<dbReference type="InterPro" id="IPR007198">
    <property type="entry name" value="Ssl1-like"/>
</dbReference>
<keyword evidence="3 11" id="KW-0479">Metal-binding</keyword>
<dbReference type="GO" id="GO:0006289">
    <property type="term" value="P:nucleotide-excision repair"/>
    <property type="evidence" value="ECO:0007669"/>
    <property type="project" value="UniProtKB-UniRule"/>
</dbReference>
<protein>
    <recommendedName>
        <fullName evidence="11">General transcription and DNA repair factor IIH</fullName>
    </recommendedName>
</protein>
<comment type="subcellular location">
    <subcellularLocation>
        <location evidence="1 11">Nucleus</location>
    </subcellularLocation>
</comment>
<dbReference type="InterPro" id="IPR046349">
    <property type="entry name" value="C1-like_sf"/>
</dbReference>
<dbReference type="SMART" id="SM01047">
    <property type="entry name" value="C1_4"/>
    <property type="match status" value="1"/>
</dbReference>
<keyword evidence="5 13" id="KW-0863">Zinc-finger</keyword>
<organism evidence="17 18">
    <name type="scientific">Mycoemilia scoparia</name>
    <dbReference type="NCBI Taxonomy" id="417184"/>
    <lineage>
        <taxon>Eukaryota</taxon>
        <taxon>Fungi</taxon>
        <taxon>Fungi incertae sedis</taxon>
        <taxon>Zoopagomycota</taxon>
        <taxon>Kickxellomycotina</taxon>
        <taxon>Kickxellomycetes</taxon>
        <taxon>Kickxellales</taxon>
        <taxon>Kickxellaceae</taxon>
        <taxon>Mycoemilia</taxon>
    </lineage>
</organism>
<comment type="caution">
    <text evidence="17">The sequence shown here is derived from an EMBL/GenBank/DDBJ whole genome shotgun (WGS) entry which is preliminary data.</text>
</comment>
<keyword evidence="8 11" id="KW-0804">Transcription</keyword>
<comment type="similarity">
    <text evidence="2 11">Belongs to the GTF2H2 family.</text>
</comment>
<feature type="compositionally biased region" description="Acidic residues" evidence="14">
    <location>
        <begin position="18"/>
        <end position="27"/>
    </location>
</feature>
<keyword evidence="9" id="KW-0234">DNA repair</keyword>
<keyword evidence="7 11" id="KW-0805">Transcription regulation</keyword>
<feature type="domain" description="VWFA" evidence="16">
    <location>
        <begin position="92"/>
        <end position="268"/>
    </location>
</feature>
<dbReference type="GO" id="GO:0006351">
    <property type="term" value="P:DNA-templated transcription"/>
    <property type="evidence" value="ECO:0007669"/>
    <property type="project" value="InterPro"/>
</dbReference>
<dbReference type="Proteomes" id="UP001150538">
    <property type="component" value="Unassembled WGS sequence"/>
</dbReference>
<dbReference type="SMART" id="SM00327">
    <property type="entry name" value="VWA"/>
    <property type="match status" value="1"/>
</dbReference>
<evidence type="ECO:0000259" key="15">
    <source>
        <dbReference type="PROSITE" id="PS50157"/>
    </source>
</evidence>
<dbReference type="Pfam" id="PF07975">
    <property type="entry name" value="C1_4"/>
    <property type="match status" value="1"/>
</dbReference>
<evidence type="ECO:0000256" key="9">
    <source>
        <dbReference type="ARBA" id="ARBA00023204"/>
    </source>
</evidence>
<dbReference type="AlphaFoldDB" id="A0A9W8DPH3"/>
<accession>A0A9W8DPH3</accession>
<dbReference type="InterPro" id="IPR013087">
    <property type="entry name" value="Znf_C2H2_type"/>
</dbReference>
<dbReference type="PROSITE" id="PS50234">
    <property type="entry name" value="VWFA"/>
    <property type="match status" value="1"/>
</dbReference>
<dbReference type="EMBL" id="JANBPU010000031">
    <property type="protein sequence ID" value="KAJ1919176.1"/>
    <property type="molecule type" value="Genomic_DNA"/>
</dbReference>
<feature type="region of interest" description="Disordered" evidence="14">
    <location>
        <begin position="1"/>
        <end position="42"/>
    </location>
</feature>
<evidence type="ECO:0000313" key="17">
    <source>
        <dbReference type="EMBL" id="KAJ1919176.1"/>
    </source>
</evidence>
<evidence type="ECO:0000256" key="14">
    <source>
        <dbReference type="SAM" id="MobiDB-lite"/>
    </source>
</evidence>
<dbReference type="NCBIfam" id="TIGR00622">
    <property type="entry name" value="ssl1"/>
    <property type="match status" value="1"/>
</dbReference>
<comment type="function">
    <text evidence="11">Component of the general transcription and DNA repair factor IIH (TFIIH) core complex, which is involved in general and transcription-coupled nucleotide excision repair (NER) of damaged DNA and, when complexed to TFIIK, in RNA transcription by RNA polymerase II.</text>
</comment>
<dbReference type="GO" id="GO:0000439">
    <property type="term" value="C:transcription factor TFIIH core complex"/>
    <property type="evidence" value="ECO:0007669"/>
    <property type="project" value="UniProtKB-UniRule"/>
</dbReference>